<evidence type="ECO:0000256" key="1">
    <source>
        <dbReference type="SAM" id="SignalP"/>
    </source>
</evidence>
<feature type="domain" description="DUF6799" evidence="2">
    <location>
        <begin position="45"/>
        <end position="106"/>
    </location>
</feature>
<keyword evidence="1" id="KW-0732">Signal</keyword>
<proteinExistence type="predicted"/>
<keyword evidence="4" id="KW-1185">Reference proteome</keyword>
<sequence>MEATTYKKMKNLLMLIIALALSTTAFSQAKMGEKMKMNHKMDMKKDHIMMKDGRMKMMKNGEEIPMDKEMTMQNGTKVMADGMYTNKDGATMTMKNGDMMDMEGMISKMPLKGKSTRKGRMGKMKMQ</sequence>
<feature type="chain" id="PRO_5012075141" description="DUF6799 domain-containing protein" evidence="1">
    <location>
        <begin position="28"/>
        <end position="127"/>
    </location>
</feature>
<dbReference type="InterPro" id="IPR046478">
    <property type="entry name" value="DUF6799"/>
</dbReference>
<dbReference type="AlphaFoldDB" id="A0A1T5HHF3"/>
<dbReference type="Proteomes" id="UP000190897">
    <property type="component" value="Unassembled WGS sequence"/>
</dbReference>
<name>A0A1T5HHF3_9BACT</name>
<dbReference type="RefSeq" id="WP_082218011.1">
    <property type="nucleotide sequence ID" value="NZ_FUZA01000016.1"/>
</dbReference>
<organism evidence="3 4">
    <name type="scientific">Dyadobacter psychrophilus</name>
    <dbReference type="NCBI Taxonomy" id="651661"/>
    <lineage>
        <taxon>Bacteria</taxon>
        <taxon>Pseudomonadati</taxon>
        <taxon>Bacteroidota</taxon>
        <taxon>Cytophagia</taxon>
        <taxon>Cytophagales</taxon>
        <taxon>Spirosomataceae</taxon>
        <taxon>Dyadobacter</taxon>
    </lineage>
</organism>
<evidence type="ECO:0000313" key="4">
    <source>
        <dbReference type="Proteomes" id="UP000190897"/>
    </source>
</evidence>
<gene>
    <name evidence="3" type="ORF">SAMN05660293_05593</name>
</gene>
<reference evidence="4" key="1">
    <citation type="submission" date="2017-02" db="EMBL/GenBank/DDBJ databases">
        <authorList>
            <person name="Varghese N."/>
            <person name="Submissions S."/>
        </authorList>
    </citation>
    <scope>NUCLEOTIDE SEQUENCE [LARGE SCALE GENOMIC DNA]</scope>
    <source>
        <strain evidence="4">DSM 22270</strain>
    </source>
</reference>
<evidence type="ECO:0000313" key="3">
    <source>
        <dbReference type="EMBL" id="SKC20106.1"/>
    </source>
</evidence>
<protein>
    <recommendedName>
        <fullName evidence="2">DUF6799 domain-containing protein</fullName>
    </recommendedName>
</protein>
<feature type="signal peptide" evidence="1">
    <location>
        <begin position="1"/>
        <end position="27"/>
    </location>
</feature>
<accession>A0A1T5HHF3</accession>
<evidence type="ECO:0000259" key="2">
    <source>
        <dbReference type="Pfam" id="PF20606"/>
    </source>
</evidence>
<dbReference type="Pfam" id="PF20606">
    <property type="entry name" value="DUF6799"/>
    <property type="match status" value="1"/>
</dbReference>
<dbReference type="EMBL" id="FUZA01000016">
    <property type="protein sequence ID" value="SKC20106.1"/>
    <property type="molecule type" value="Genomic_DNA"/>
</dbReference>
<dbReference type="OrthoDB" id="883513at2"/>